<dbReference type="AlphaFoldDB" id="A0A2S7XQD0"/>
<evidence type="ECO:0000256" key="1">
    <source>
        <dbReference type="ARBA" id="ARBA00002442"/>
    </source>
</evidence>
<evidence type="ECO:0000256" key="12">
    <source>
        <dbReference type="RuleBase" id="RU363101"/>
    </source>
</evidence>
<feature type="transmembrane region" description="Helical" evidence="12">
    <location>
        <begin position="12"/>
        <end position="32"/>
    </location>
</feature>
<keyword evidence="14" id="KW-1185">Reference proteome</keyword>
<dbReference type="InterPro" id="IPR052075">
    <property type="entry name" value="Heme_exporter_D"/>
</dbReference>
<gene>
    <name evidence="13" type="primary">ccmD</name>
    <name evidence="13" type="ORF">CXB77_15925</name>
</gene>
<keyword evidence="11 12" id="KW-0472">Membrane</keyword>
<sequence>MSEFFAQGGYAFFIWGAYGMAVLLLVIEVMQLRAQRHALFIRLNRLNRMRELDPNQ</sequence>
<comment type="subcellular location">
    <subcellularLocation>
        <location evidence="2 12">Cell inner membrane</location>
        <topology evidence="2 12">Single-pass membrane protein</topology>
    </subcellularLocation>
</comment>
<evidence type="ECO:0000256" key="11">
    <source>
        <dbReference type="ARBA" id="ARBA00023136"/>
    </source>
</evidence>
<dbReference type="GO" id="GO:0005886">
    <property type="term" value="C:plasma membrane"/>
    <property type="evidence" value="ECO:0007669"/>
    <property type="project" value="UniProtKB-SubCell"/>
</dbReference>
<name>A0A2S7XQD0_9GAMM</name>
<comment type="caution">
    <text evidence="13">The sequence shown here is derived from an EMBL/GenBank/DDBJ whole genome shotgun (WGS) entry which is preliminary data.</text>
</comment>
<dbReference type="NCBIfam" id="TIGR03141">
    <property type="entry name" value="cytochro_ccmD"/>
    <property type="match status" value="1"/>
</dbReference>
<comment type="similarity">
    <text evidence="3 12">Belongs to the CcmD/CycX/HelD family.</text>
</comment>
<evidence type="ECO:0000313" key="13">
    <source>
        <dbReference type="EMBL" id="PQJ95601.1"/>
    </source>
</evidence>
<dbReference type="Pfam" id="PF04995">
    <property type="entry name" value="CcmD"/>
    <property type="match status" value="1"/>
</dbReference>
<evidence type="ECO:0000256" key="9">
    <source>
        <dbReference type="ARBA" id="ARBA00022748"/>
    </source>
</evidence>
<accession>A0A2S7XQD0</accession>
<dbReference type="Proteomes" id="UP000239936">
    <property type="component" value="Unassembled WGS sequence"/>
</dbReference>
<organism evidence="13 14">
    <name type="scientific">Chromatium okenii</name>
    <dbReference type="NCBI Taxonomy" id="61644"/>
    <lineage>
        <taxon>Bacteria</taxon>
        <taxon>Pseudomonadati</taxon>
        <taxon>Pseudomonadota</taxon>
        <taxon>Gammaproteobacteria</taxon>
        <taxon>Chromatiales</taxon>
        <taxon>Chromatiaceae</taxon>
        <taxon>Chromatium</taxon>
    </lineage>
</organism>
<proteinExistence type="inferred from homology"/>
<dbReference type="GO" id="GO:0015886">
    <property type="term" value="P:heme transport"/>
    <property type="evidence" value="ECO:0007669"/>
    <property type="project" value="InterPro"/>
</dbReference>
<evidence type="ECO:0000256" key="5">
    <source>
        <dbReference type="ARBA" id="ARBA00022448"/>
    </source>
</evidence>
<dbReference type="RefSeq" id="WP_105074622.1">
    <property type="nucleotide sequence ID" value="NZ_PPGH01000037.1"/>
</dbReference>
<keyword evidence="7 12" id="KW-0997">Cell inner membrane</keyword>
<dbReference type="EMBL" id="PPGH01000037">
    <property type="protein sequence ID" value="PQJ95601.1"/>
    <property type="molecule type" value="Genomic_DNA"/>
</dbReference>
<dbReference type="PANTHER" id="PTHR37531">
    <property type="entry name" value="HEME EXPORTER PROTEIN D"/>
    <property type="match status" value="1"/>
</dbReference>
<keyword evidence="9 12" id="KW-0201">Cytochrome c-type biogenesis</keyword>
<evidence type="ECO:0000256" key="4">
    <source>
        <dbReference type="ARBA" id="ARBA00016461"/>
    </source>
</evidence>
<keyword evidence="6 12" id="KW-1003">Cell membrane</keyword>
<dbReference type="InterPro" id="IPR007078">
    <property type="entry name" value="Haem_export_protD_CcmD"/>
</dbReference>
<dbReference type="GO" id="GO:1903607">
    <property type="term" value="P:cytochrome c biosynthetic process"/>
    <property type="evidence" value="ECO:0007669"/>
    <property type="project" value="TreeGrafter"/>
</dbReference>
<evidence type="ECO:0000256" key="3">
    <source>
        <dbReference type="ARBA" id="ARBA00008741"/>
    </source>
</evidence>
<keyword evidence="8 12" id="KW-0812">Transmembrane</keyword>
<keyword evidence="5 12" id="KW-0813">Transport</keyword>
<dbReference type="GO" id="GO:0017004">
    <property type="term" value="P:cytochrome complex assembly"/>
    <property type="evidence" value="ECO:0007669"/>
    <property type="project" value="UniProtKB-KW"/>
</dbReference>
<comment type="function">
    <text evidence="1 12">Required for the export of heme to the periplasm for the biogenesis of c-type cytochromes.</text>
</comment>
<protein>
    <recommendedName>
        <fullName evidence="4 12">Heme exporter protein D</fullName>
    </recommendedName>
</protein>
<evidence type="ECO:0000256" key="2">
    <source>
        <dbReference type="ARBA" id="ARBA00004377"/>
    </source>
</evidence>
<reference evidence="13 14" key="1">
    <citation type="submission" date="2018-01" db="EMBL/GenBank/DDBJ databases">
        <title>The complete genome sequence of Chromatium okenii LaCa, a purple sulfur bacterium with a turbulent life.</title>
        <authorList>
            <person name="Luedin S.M."/>
            <person name="Liechti N."/>
            <person name="Storelli N."/>
            <person name="Danza F."/>
            <person name="Wittwer M."/>
            <person name="Pothier J.F."/>
            <person name="Tonolla M.A."/>
        </authorList>
    </citation>
    <scope>NUCLEOTIDE SEQUENCE [LARGE SCALE GENOMIC DNA]</scope>
    <source>
        <strain evidence="13 14">LaCa</strain>
    </source>
</reference>
<keyword evidence="10 12" id="KW-1133">Transmembrane helix</keyword>
<evidence type="ECO:0000256" key="8">
    <source>
        <dbReference type="ARBA" id="ARBA00022692"/>
    </source>
</evidence>
<dbReference type="PANTHER" id="PTHR37531:SF1">
    <property type="entry name" value="HEME EXPORTER PROTEIN D"/>
    <property type="match status" value="1"/>
</dbReference>
<evidence type="ECO:0000256" key="6">
    <source>
        <dbReference type="ARBA" id="ARBA00022475"/>
    </source>
</evidence>
<dbReference type="OrthoDB" id="9815607at2"/>
<evidence type="ECO:0000313" key="14">
    <source>
        <dbReference type="Proteomes" id="UP000239936"/>
    </source>
</evidence>
<evidence type="ECO:0000256" key="7">
    <source>
        <dbReference type="ARBA" id="ARBA00022519"/>
    </source>
</evidence>
<evidence type="ECO:0000256" key="10">
    <source>
        <dbReference type="ARBA" id="ARBA00022989"/>
    </source>
</evidence>